<protein>
    <submittedName>
        <fullName evidence="2">Excreted virulence factor EspC, type VII ESX diderm</fullName>
    </submittedName>
</protein>
<evidence type="ECO:0000313" key="2">
    <source>
        <dbReference type="EMBL" id="SNR56407.1"/>
    </source>
</evidence>
<reference evidence="2 3" key="1">
    <citation type="submission" date="2017-06" db="EMBL/GenBank/DDBJ databases">
        <authorList>
            <person name="Kim H.J."/>
            <person name="Triplett B.A."/>
        </authorList>
    </citation>
    <scope>NUCLEOTIDE SEQUENCE [LARGE SCALE GENOMIC DNA]</scope>
    <source>
        <strain evidence="2 3">DSM 43151</strain>
    </source>
</reference>
<proteinExistence type="predicted"/>
<organism evidence="2 3">
    <name type="scientific">Actinoplanes regularis</name>
    <dbReference type="NCBI Taxonomy" id="52697"/>
    <lineage>
        <taxon>Bacteria</taxon>
        <taxon>Bacillati</taxon>
        <taxon>Actinomycetota</taxon>
        <taxon>Actinomycetes</taxon>
        <taxon>Micromonosporales</taxon>
        <taxon>Micromonosporaceae</taxon>
        <taxon>Actinoplanes</taxon>
    </lineage>
</organism>
<dbReference type="InterPro" id="IPR036689">
    <property type="entry name" value="ESAT-6-like_sf"/>
</dbReference>
<dbReference type="RefSeq" id="WP_089292911.1">
    <property type="nucleotide sequence ID" value="NZ_BOMU01000041.1"/>
</dbReference>
<dbReference type="SUPFAM" id="SSF140453">
    <property type="entry name" value="EsxAB dimer-like"/>
    <property type="match status" value="1"/>
</dbReference>
<feature type="compositionally biased region" description="Low complexity" evidence="1">
    <location>
        <begin position="43"/>
        <end position="53"/>
    </location>
</feature>
<dbReference type="GO" id="GO:0009306">
    <property type="term" value="P:protein secretion"/>
    <property type="evidence" value="ECO:0007669"/>
    <property type="project" value="InterPro"/>
</dbReference>
<evidence type="ECO:0000313" key="3">
    <source>
        <dbReference type="Proteomes" id="UP000198415"/>
    </source>
</evidence>
<keyword evidence="3" id="KW-1185">Reference proteome</keyword>
<gene>
    <name evidence="2" type="ORF">SAMN06264365_103282</name>
</gene>
<sequence length="95" mass="9667">MNPDLDVDAAALRDAATSIEATASRVREAVAAAPSPVPGPSWATTGAAGSAADTAERRLRELGTDLSETAQQIKNTITAYGDADARAATRLGATR</sequence>
<dbReference type="Pfam" id="PF10824">
    <property type="entry name" value="T7SS_ESX_EspC"/>
    <property type="match status" value="1"/>
</dbReference>
<evidence type="ECO:0000256" key="1">
    <source>
        <dbReference type="SAM" id="MobiDB-lite"/>
    </source>
</evidence>
<dbReference type="Proteomes" id="UP000198415">
    <property type="component" value="Unassembled WGS sequence"/>
</dbReference>
<accession>A0A238XBR1</accession>
<dbReference type="InterPro" id="IPR022536">
    <property type="entry name" value="EspC"/>
</dbReference>
<name>A0A238XBR1_9ACTN</name>
<dbReference type="AlphaFoldDB" id="A0A238XBR1"/>
<dbReference type="EMBL" id="FZNR01000003">
    <property type="protein sequence ID" value="SNR56407.1"/>
    <property type="molecule type" value="Genomic_DNA"/>
</dbReference>
<feature type="region of interest" description="Disordered" evidence="1">
    <location>
        <begin position="30"/>
        <end position="54"/>
    </location>
</feature>